<reference evidence="2 3" key="1">
    <citation type="submission" date="2021-10" db="EMBL/GenBank/DDBJ databases">
        <title>Anaerobic single-cell dispensing facilitates the cultivation of human gut bacteria.</title>
        <authorList>
            <person name="Afrizal A."/>
        </authorList>
    </citation>
    <scope>NUCLEOTIDE SEQUENCE [LARGE SCALE GENOMIC DNA]</scope>
    <source>
        <strain evidence="2 3">CLA-AA-H246</strain>
    </source>
</reference>
<proteinExistence type="predicted"/>
<evidence type="ECO:0000259" key="1">
    <source>
        <dbReference type="Pfam" id="PF08241"/>
    </source>
</evidence>
<accession>A0ABS8ETQ6</accession>
<sequence length="695" mass="80274">MAKFNLDYYSGENFYSDGDIEKEILKIVKTQGSYESMENVPFPVLYHLSRVRENILNWYPFQEDATCLEIGSGCGAISGLLCERMKKVVSVELSKQRADINMARHERVPNLEIWVGNLNDMVFGEQFDYIVLNGVFEYAPGFTEGDQPCETFLKNIKRLLKPEGILLIAIENRFGLKYFAGAPEDHTNGYFDGIAGYPDNHSVRTFSKGEWERLMEACGFSYHRFYYPYPDYKFPREVFTDESLKEQKYGLPTWNFTKYRMALFREGQVAETIQQDGRMDYFANSFLIEMSRNQIRADKKVLYAKMSTDRDRHFSIATTIEEQNGEKVVVKQPMTNEAKRHLQNMQNKQKDYGSWSSLGVKAKGDAVVTPFLQEKSLGQQAKQAIYEHNVEKVKNLISTVSMLCEKESAATGNRHIVSREMSGRERTEFAQVFGTSQICPELPCIAPANIDLILDNIFEKDGKYRVIDCEWIFDFPVPVAFIIWRAINELYSSYPQLEQDCRMQELLEEYQITQEMSETFHKWGTYFAEHYVGANRVLHYSIPEIGISLEEFRKRHQEKDLLNCQLFVDTGNGFREEEKIQAETVLQDGAFRVTFDLKNFKDWKALRFDPLEGKPCICRIDHAGTNAKLKAANASGKVEHGDLFLTTDPVYLVKMEENKDQVKISGMIAVLSMEEALERANWLLGKKNGLAFWRK</sequence>
<dbReference type="CDD" id="cd02440">
    <property type="entry name" value="AdoMet_MTases"/>
    <property type="match status" value="1"/>
</dbReference>
<name>A0ABS8ETQ6_9FIRM</name>
<dbReference type="InterPro" id="IPR013216">
    <property type="entry name" value="Methyltransf_11"/>
</dbReference>
<protein>
    <submittedName>
        <fullName evidence="2">Class I SAM-dependent methyltransferase</fullName>
    </submittedName>
</protein>
<keyword evidence="2" id="KW-0808">Transferase</keyword>
<dbReference type="InterPro" id="IPR029063">
    <property type="entry name" value="SAM-dependent_MTases_sf"/>
</dbReference>
<dbReference type="SUPFAM" id="SSF53335">
    <property type="entry name" value="S-adenosyl-L-methionine-dependent methyltransferases"/>
    <property type="match status" value="1"/>
</dbReference>
<dbReference type="Proteomes" id="UP001299235">
    <property type="component" value="Unassembled WGS sequence"/>
</dbReference>
<dbReference type="GO" id="GO:0032259">
    <property type="term" value="P:methylation"/>
    <property type="evidence" value="ECO:0007669"/>
    <property type="project" value="UniProtKB-KW"/>
</dbReference>
<dbReference type="Pfam" id="PF08241">
    <property type="entry name" value="Methyltransf_11"/>
    <property type="match status" value="1"/>
</dbReference>
<dbReference type="RefSeq" id="WP_215658912.1">
    <property type="nucleotide sequence ID" value="NZ_JAJEQE010000010.1"/>
</dbReference>
<dbReference type="GO" id="GO:0008168">
    <property type="term" value="F:methyltransferase activity"/>
    <property type="evidence" value="ECO:0007669"/>
    <property type="project" value="UniProtKB-KW"/>
</dbReference>
<feature type="domain" description="Methyltransferase type 11" evidence="1">
    <location>
        <begin position="68"/>
        <end position="168"/>
    </location>
</feature>
<dbReference type="EMBL" id="JAJEQE010000010">
    <property type="protein sequence ID" value="MCC2148591.1"/>
    <property type="molecule type" value="Genomic_DNA"/>
</dbReference>
<organism evidence="2 3">
    <name type="scientific">Hominisplanchenecus faecis</name>
    <dbReference type="NCBI Taxonomy" id="2885351"/>
    <lineage>
        <taxon>Bacteria</taxon>
        <taxon>Bacillati</taxon>
        <taxon>Bacillota</taxon>
        <taxon>Clostridia</taxon>
        <taxon>Lachnospirales</taxon>
        <taxon>Lachnospiraceae</taxon>
        <taxon>Hominisplanchenecus</taxon>
    </lineage>
</organism>
<keyword evidence="2" id="KW-0489">Methyltransferase</keyword>
<dbReference type="PANTHER" id="PTHR43861">
    <property type="entry name" value="TRANS-ACONITATE 2-METHYLTRANSFERASE-RELATED"/>
    <property type="match status" value="1"/>
</dbReference>
<keyword evidence="3" id="KW-1185">Reference proteome</keyword>
<evidence type="ECO:0000313" key="3">
    <source>
        <dbReference type="Proteomes" id="UP001299235"/>
    </source>
</evidence>
<dbReference type="Gene3D" id="3.40.50.150">
    <property type="entry name" value="Vaccinia Virus protein VP39"/>
    <property type="match status" value="1"/>
</dbReference>
<gene>
    <name evidence="2" type="ORF">LKD42_04885</name>
</gene>
<evidence type="ECO:0000313" key="2">
    <source>
        <dbReference type="EMBL" id="MCC2148591.1"/>
    </source>
</evidence>
<comment type="caution">
    <text evidence="2">The sequence shown here is derived from an EMBL/GenBank/DDBJ whole genome shotgun (WGS) entry which is preliminary data.</text>
</comment>